<reference evidence="2" key="1">
    <citation type="journal article" date="2024" name="Proc. Natl. Acad. Sci. U.S.A.">
        <title>Extraordinary preservation of gene collinearity over three hundred million years revealed in homosporous lycophytes.</title>
        <authorList>
            <person name="Li C."/>
            <person name="Wickell D."/>
            <person name="Kuo L.Y."/>
            <person name="Chen X."/>
            <person name="Nie B."/>
            <person name="Liao X."/>
            <person name="Peng D."/>
            <person name="Ji J."/>
            <person name="Jenkins J."/>
            <person name="Williams M."/>
            <person name="Shu S."/>
            <person name="Plott C."/>
            <person name="Barry K."/>
            <person name="Rajasekar S."/>
            <person name="Grimwood J."/>
            <person name="Han X."/>
            <person name="Sun S."/>
            <person name="Hou Z."/>
            <person name="He W."/>
            <person name="Dai G."/>
            <person name="Sun C."/>
            <person name="Schmutz J."/>
            <person name="Leebens-Mack J.H."/>
            <person name="Li F.W."/>
            <person name="Wang L."/>
        </authorList>
    </citation>
    <scope>NUCLEOTIDE SEQUENCE [LARGE SCALE GENOMIC DNA]</scope>
    <source>
        <strain evidence="2">cv. PW_Plant_1</strain>
    </source>
</reference>
<protein>
    <submittedName>
        <fullName evidence="1">Uncharacterized protein</fullName>
    </submittedName>
</protein>
<evidence type="ECO:0000313" key="1">
    <source>
        <dbReference type="EMBL" id="KAJ7569621.1"/>
    </source>
</evidence>
<sequence>MDSPQREPNLSSSNLQESPFFKYLCSLSPIKTAKSLHVPQTYSEMIFPQPPAVFVSPPLGAHKGLKLLRSCTLSNDHRDSVSEMAVSAEVTNGPGLLEDSSVNRNKSLSSGSSQKVDPEFCFVDDCTNQHMIIDSFKLEHEHHFVTNYSEQQSAQPFEGDIDCMDWKGNGKQLHGNNADQSFRTLSYHPIEIYTARSLAVECKKVHVVGVGSADDDSKGSVFWESNAESFAEDKKAMTDGLNSSTKKQSEKTLQKSFPVSEVTKETFSRNNDFSLLEDLILHDFENLDQASTLSVADRNRSGAHYQEDCAELVISNLQMELLLNNLEKADSKQDVHDDAQCIKQGCLLHADLDLKEGQFNSQTDASVSASGIGSRGFRRRCLDFEISEARRKSLEGKISLRIDDTTNAAEQLFFMGSNISNICPSFLCERTAATSNATKSENSNAEDLTSCFSFSKDYRINEEMVANMGQNIPKRTNENALAAPNNSVPGQNPYISGSSCGSVMVPSGIGLHLNSLHTNIRTLMASNSNLPLSECTNTCSTVVKDVNSESCEVSFISGPEANFSVGSFVASSGPRLVVSLAEKTKINHPAAIASTSPHLGILSSSSTCFQSIVVKQDEDSEVEGDRISLERMLEQDTLQQNFPDFTEDMSRSPKKRSSGVRDKAGEGCKHCKCKKSRCLKLYCECFAAGVYCVDLCTCHECFNKPEFEETVLGTRQQIETRNPLAFAPKILRAADSSPADGEDFTSAPASGRHKRGCNCKKSMCLKKYCECYQAGVGCSEGCRCEGCKNIYGCKEGPDEIEEKELHSDSGEKDTSFRKTGIINPENVAKKSDRRCNKDISPITPSFQIGWQGKSAAKPRQGKKRLSDQAGSKGPISPCNVIKPFQIDSPQTATTTQNAGSPLSKIITSNMSELSPRWDGLDDICTLTPLPQHPSRPLPTSISNLDKTVATLSGNGQDKEHRLGSLALRIGYSEGSSSAFRQPGTSSLLFQTAANSTSMPGTPLLSSTLCCATKNSTHELVDDNCPAMFLKDSGEQRTAHNVDEATIPFKTRITRSSPKQKRVRLGMAGSPRLRKFVLQALPPDKQQTHTWMGLVSTGIDKA</sequence>
<name>A0ACC2ET05_DIPCM</name>
<comment type="caution">
    <text evidence="1">The sequence shown here is derived from an EMBL/GenBank/DDBJ whole genome shotgun (WGS) entry which is preliminary data.</text>
</comment>
<organism evidence="1 2">
    <name type="scientific">Diphasiastrum complanatum</name>
    <name type="common">Issler's clubmoss</name>
    <name type="synonym">Lycopodium complanatum</name>
    <dbReference type="NCBI Taxonomy" id="34168"/>
    <lineage>
        <taxon>Eukaryota</taxon>
        <taxon>Viridiplantae</taxon>
        <taxon>Streptophyta</taxon>
        <taxon>Embryophyta</taxon>
        <taxon>Tracheophyta</taxon>
        <taxon>Lycopodiopsida</taxon>
        <taxon>Lycopodiales</taxon>
        <taxon>Lycopodiaceae</taxon>
        <taxon>Lycopodioideae</taxon>
        <taxon>Diphasiastrum</taxon>
    </lineage>
</organism>
<proteinExistence type="predicted"/>
<dbReference type="EMBL" id="CM055092">
    <property type="protein sequence ID" value="KAJ7569621.1"/>
    <property type="molecule type" value="Genomic_DNA"/>
</dbReference>
<gene>
    <name evidence="1" type="ORF">O6H91_01G086200</name>
</gene>
<evidence type="ECO:0000313" key="2">
    <source>
        <dbReference type="Proteomes" id="UP001162992"/>
    </source>
</evidence>
<keyword evidence="2" id="KW-1185">Reference proteome</keyword>
<accession>A0ACC2ET05</accession>
<dbReference type="Proteomes" id="UP001162992">
    <property type="component" value="Chromosome 1"/>
</dbReference>